<name>A0A5J4TQH5_9EUKA</name>
<evidence type="ECO:0000313" key="2">
    <source>
        <dbReference type="Proteomes" id="UP000324800"/>
    </source>
</evidence>
<organism evidence="1 2">
    <name type="scientific">Streblomastix strix</name>
    <dbReference type="NCBI Taxonomy" id="222440"/>
    <lineage>
        <taxon>Eukaryota</taxon>
        <taxon>Metamonada</taxon>
        <taxon>Preaxostyla</taxon>
        <taxon>Oxymonadida</taxon>
        <taxon>Streblomastigidae</taxon>
        <taxon>Streblomastix</taxon>
    </lineage>
</organism>
<proteinExistence type="predicted"/>
<sequence length="176" mass="18715">MPTRLELKLIGIYVPLGVDEAVSCVNISVILLVQQVLQSVTTIVMVPTVSNQIEAEQIAAVPDPLVLTLVGAVNIPYTVVIPLTVQQSPVGNTNNLTHSLPEYVLDNLLSKVVESPLAHTQEADVPLIPTPLTTGIFEVLVSTLIGCECSFLAQQLVVPTDPLTLSCGDTEAVILK</sequence>
<gene>
    <name evidence="1" type="ORF">EZS28_044792</name>
</gene>
<reference evidence="1 2" key="1">
    <citation type="submission" date="2019-03" db="EMBL/GenBank/DDBJ databases">
        <title>Single cell metagenomics reveals metabolic interactions within the superorganism composed of flagellate Streblomastix strix and complex community of Bacteroidetes bacteria on its surface.</title>
        <authorList>
            <person name="Treitli S.C."/>
            <person name="Kolisko M."/>
            <person name="Husnik F."/>
            <person name="Keeling P."/>
            <person name="Hampl V."/>
        </authorList>
    </citation>
    <scope>NUCLEOTIDE SEQUENCE [LARGE SCALE GENOMIC DNA]</scope>
    <source>
        <strain evidence="1">ST1C</strain>
    </source>
</reference>
<dbReference type="Proteomes" id="UP000324800">
    <property type="component" value="Unassembled WGS sequence"/>
</dbReference>
<accession>A0A5J4TQH5</accession>
<protein>
    <submittedName>
        <fullName evidence="1">Uncharacterized protein</fullName>
    </submittedName>
</protein>
<dbReference type="EMBL" id="SNRW01028011">
    <property type="protein sequence ID" value="KAA6359681.1"/>
    <property type="molecule type" value="Genomic_DNA"/>
</dbReference>
<dbReference type="AlphaFoldDB" id="A0A5J4TQH5"/>
<comment type="caution">
    <text evidence="1">The sequence shown here is derived from an EMBL/GenBank/DDBJ whole genome shotgun (WGS) entry which is preliminary data.</text>
</comment>
<evidence type="ECO:0000313" key="1">
    <source>
        <dbReference type="EMBL" id="KAA6359681.1"/>
    </source>
</evidence>